<dbReference type="InterPro" id="IPR039910">
    <property type="entry name" value="D15-like"/>
</dbReference>
<comment type="subcellular location">
    <subcellularLocation>
        <location evidence="1">Membrane</location>
    </subcellularLocation>
</comment>
<accession>A0A3E1RGU2</accession>
<sequence length="613" mass="66945">MLILCNLTLPVHAQVQAPATAPAVGSGSASAVGFTLQIQAPDDIRNLLQRHLELQRYQVLVDLSDAEIQSLLASAEQDATDLLATLGYFSPEIHITLQRPGATAGSTASAGKVVQIEVLPGTQTRVGAVHLVLEGAVAEDPRAQEQRQSVQDLWTLASGEPFSQAAWDTAKERALKLLLARRYPTARVLDSRAEVHPEEARVDLDLQLDSGPAYRYGKLEVEGNQRYGADLVRRFARLQSGDDYELSQLVEAQQRLTDSGYYDSAFLNLDLGGDPAQATVRAQVKEASMQKAVFGIGASTDSGARISAEHTYNQVPGIDWRAVNKITLARDSKTFASDWTSQPGESRWRWAASALFGQDKVAEIDVNTQRYRVGRFTTEASFDQSYFLQYERTEAVLREIDQSTTNQAFSANYAFALRRFDSTPFPSSGWGLGGELAAGAVLGAGQEPYTRVLLHASTYQPLGQTQANLFARQHAGRMLYRAQLGGVFVDNAANVPFNQLFLTGGDTTVRGYQYQEIGTTHDGILSAESGRYVATGSIEWQRPIVRNGLMTDWESAVFIDTGAVSNRVEEFSFKVGVGVGARWKSPIGPLQIDLAYGVATEALRLHLNVGFVF</sequence>
<dbReference type="InterPro" id="IPR000184">
    <property type="entry name" value="Bac_surfAg_D15"/>
</dbReference>
<dbReference type="AlphaFoldDB" id="A0A3E1RGU2"/>
<dbReference type="Pfam" id="PF07244">
    <property type="entry name" value="POTRA"/>
    <property type="match status" value="1"/>
</dbReference>
<dbReference type="PANTHER" id="PTHR12815:SF47">
    <property type="entry name" value="TRANSLOCATION AND ASSEMBLY MODULE SUBUNIT TAMA"/>
    <property type="match status" value="1"/>
</dbReference>
<dbReference type="InterPro" id="IPR010827">
    <property type="entry name" value="BamA/TamA_POTRA"/>
</dbReference>
<keyword evidence="6" id="KW-0998">Cell outer membrane</keyword>
<dbReference type="InterPro" id="IPR034746">
    <property type="entry name" value="POTRA"/>
</dbReference>
<dbReference type="GO" id="GO:0019867">
    <property type="term" value="C:outer membrane"/>
    <property type="evidence" value="ECO:0007669"/>
    <property type="project" value="InterPro"/>
</dbReference>
<evidence type="ECO:0000256" key="2">
    <source>
        <dbReference type="ARBA" id="ARBA00022452"/>
    </source>
</evidence>
<protein>
    <submittedName>
        <fullName evidence="8">Outer membrane protein assembly factor</fullName>
    </submittedName>
</protein>
<keyword evidence="2" id="KW-1134">Transmembrane beta strand</keyword>
<evidence type="ECO:0000256" key="6">
    <source>
        <dbReference type="ARBA" id="ARBA00023237"/>
    </source>
</evidence>
<keyword evidence="4" id="KW-0732">Signal</keyword>
<feature type="domain" description="POTRA" evidence="7">
    <location>
        <begin position="214"/>
        <end position="287"/>
    </location>
</feature>
<dbReference type="Gene3D" id="2.40.160.50">
    <property type="entry name" value="membrane protein fhac: a member of the omp85/tpsb transporter family"/>
    <property type="match status" value="1"/>
</dbReference>
<comment type="caution">
    <text evidence="8">The sequence shown here is derived from an EMBL/GenBank/DDBJ whole genome shotgun (WGS) entry which is preliminary data.</text>
</comment>
<dbReference type="PROSITE" id="PS51779">
    <property type="entry name" value="POTRA"/>
    <property type="match status" value="1"/>
</dbReference>
<evidence type="ECO:0000256" key="4">
    <source>
        <dbReference type="ARBA" id="ARBA00022729"/>
    </source>
</evidence>
<dbReference type="Gene3D" id="3.10.20.310">
    <property type="entry name" value="membrane protein fhac"/>
    <property type="match status" value="2"/>
</dbReference>
<keyword evidence="9" id="KW-1185">Reference proteome</keyword>
<dbReference type="EMBL" id="QFZK01000001">
    <property type="protein sequence ID" value="RFO98578.1"/>
    <property type="molecule type" value="Genomic_DNA"/>
</dbReference>
<evidence type="ECO:0000259" key="7">
    <source>
        <dbReference type="PROSITE" id="PS51779"/>
    </source>
</evidence>
<evidence type="ECO:0000256" key="3">
    <source>
        <dbReference type="ARBA" id="ARBA00022692"/>
    </source>
</evidence>
<proteinExistence type="predicted"/>
<keyword evidence="5" id="KW-0472">Membrane</keyword>
<evidence type="ECO:0000313" key="9">
    <source>
        <dbReference type="Proteomes" id="UP000260665"/>
    </source>
</evidence>
<evidence type="ECO:0000256" key="5">
    <source>
        <dbReference type="ARBA" id="ARBA00023136"/>
    </source>
</evidence>
<organism evidence="8 9">
    <name type="scientific">Rhodoferax lacus</name>
    <dbReference type="NCBI Taxonomy" id="2184758"/>
    <lineage>
        <taxon>Bacteria</taxon>
        <taxon>Pseudomonadati</taxon>
        <taxon>Pseudomonadota</taxon>
        <taxon>Betaproteobacteria</taxon>
        <taxon>Burkholderiales</taxon>
        <taxon>Comamonadaceae</taxon>
        <taxon>Rhodoferax</taxon>
    </lineage>
</organism>
<dbReference type="Proteomes" id="UP000260665">
    <property type="component" value="Unassembled WGS sequence"/>
</dbReference>
<gene>
    <name evidence="8" type="ORF">DIC66_01445</name>
</gene>
<evidence type="ECO:0000313" key="8">
    <source>
        <dbReference type="EMBL" id="RFO98578.1"/>
    </source>
</evidence>
<name>A0A3E1RGU2_9BURK</name>
<reference evidence="8 9" key="1">
    <citation type="submission" date="2018-05" db="EMBL/GenBank/DDBJ databases">
        <title>Rhodoferax soyangensis sp.nov., isolated from an oligotrophic freshwater lake.</title>
        <authorList>
            <person name="Park M."/>
        </authorList>
    </citation>
    <scope>NUCLEOTIDE SEQUENCE [LARGE SCALE GENOMIC DNA]</scope>
    <source>
        <strain evidence="8 9">IMCC26218</strain>
    </source>
</reference>
<dbReference type="PANTHER" id="PTHR12815">
    <property type="entry name" value="SORTING AND ASSEMBLY MACHINERY SAMM50 PROTEIN FAMILY MEMBER"/>
    <property type="match status" value="1"/>
</dbReference>
<keyword evidence="3" id="KW-0812">Transmembrane</keyword>
<dbReference type="Pfam" id="PF01103">
    <property type="entry name" value="Omp85"/>
    <property type="match status" value="1"/>
</dbReference>
<evidence type="ECO:0000256" key="1">
    <source>
        <dbReference type="ARBA" id="ARBA00004370"/>
    </source>
</evidence>